<organism evidence="1 2">
    <name type="scientific">Bacteriovorax antarcticus</name>
    <dbReference type="NCBI Taxonomy" id="3088717"/>
    <lineage>
        <taxon>Bacteria</taxon>
        <taxon>Pseudomonadati</taxon>
        <taxon>Bdellovibrionota</taxon>
        <taxon>Bacteriovoracia</taxon>
        <taxon>Bacteriovoracales</taxon>
        <taxon>Bacteriovoracaceae</taxon>
        <taxon>Bacteriovorax</taxon>
    </lineage>
</organism>
<dbReference type="SUPFAM" id="SSF56655">
    <property type="entry name" value="Carbohydrate phosphatase"/>
    <property type="match status" value="1"/>
</dbReference>
<gene>
    <name evidence="1" type="ORF">SHI21_00635</name>
</gene>
<accession>A0ABU5VQN2</accession>
<comment type="caution">
    <text evidence="1">The sequence shown here is derived from an EMBL/GenBank/DDBJ whole genome shotgun (WGS) entry which is preliminary data.</text>
</comment>
<evidence type="ECO:0000313" key="1">
    <source>
        <dbReference type="EMBL" id="MEA9354689.1"/>
    </source>
</evidence>
<name>A0ABU5VQN2_9BACT</name>
<dbReference type="EMBL" id="JAYGJQ010000001">
    <property type="protein sequence ID" value="MEA9354689.1"/>
    <property type="molecule type" value="Genomic_DNA"/>
</dbReference>
<dbReference type="Gene3D" id="3.40.190.80">
    <property type="match status" value="1"/>
</dbReference>
<dbReference type="InterPro" id="IPR000760">
    <property type="entry name" value="Inositol_monophosphatase-like"/>
</dbReference>
<proteinExistence type="predicted"/>
<dbReference type="Pfam" id="PF00459">
    <property type="entry name" value="Inositol_P"/>
    <property type="match status" value="1"/>
</dbReference>
<keyword evidence="2" id="KW-1185">Reference proteome</keyword>
<evidence type="ECO:0000313" key="2">
    <source>
        <dbReference type="Proteomes" id="UP001302274"/>
    </source>
</evidence>
<sequence length="252" mass="28184">MKITQTEVILELTKKLSILFGPKASKGIEVNLKSDNTIVTEIDLFVSTLLKEKLKKHPTYTNYNFFSEEEFDQLIFPSAILDPIDGTRELAKGRAECAVSLALMKSPELSDPENYGWLYNPFSGFNLDSDTPFVASNNKSIQKILGMVSRSEFEKGYFKDFIDLDPKIEITPRGSIAFKLGLLASGGCDFVLSLSPKNIWDIAAGSVLCAQRGIKMYQNGVEITRLDQVHIKGILLWAPEDTAHEVWAKIQK</sequence>
<dbReference type="PANTHER" id="PTHR20854:SF4">
    <property type="entry name" value="INOSITOL-1-MONOPHOSPHATASE-RELATED"/>
    <property type="match status" value="1"/>
</dbReference>
<dbReference type="RefSeq" id="WP_323574160.1">
    <property type="nucleotide sequence ID" value="NZ_JAYGJQ010000001.1"/>
</dbReference>
<dbReference type="PANTHER" id="PTHR20854">
    <property type="entry name" value="INOSITOL MONOPHOSPHATASE"/>
    <property type="match status" value="1"/>
</dbReference>
<protein>
    <submittedName>
        <fullName evidence="1">Inositol monophosphatase family protein</fullName>
    </submittedName>
</protein>
<dbReference type="Gene3D" id="3.30.540.10">
    <property type="entry name" value="Fructose-1,6-Bisphosphatase, subunit A, domain 1"/>
    <property type="match status" value="1"/>
</dbReference>
<reference evidence="1 2" key="1">
    <citation type="submission" date="2023-11" db="EMBL/GenBank/DDBJ databases">
        <title>A Novel Polar Bacteriovorax (B. antarcticus) Isolated from the Biocrust in Antarctica.</title>
        <authorList>
            <person name="Mun W."/>
            <person name="Choi S.Y."/>
            <person name="Mitchell R.J."/>
        </authorList>
    </citation>
    <scope>NUCLEOTIDE SEQUENCE [LARGE SCALE GENOMIC DNA]</scope>
    <source>
        <strain evidence="1 2">PP10</strain>
    </source>
</reference>
<dbReference type="Proteomes" id="UP001302274">
    <property type="component" value="Unassembled WGS sequence"/>
</dbReference>